<feature type="region of interest" description="Disordered" evidence="2">
    <location>
        <begin position="316"/>
        <end position="382"/>
    </location>
</feature>
<sequence length="948" mass="104700">MVDTLDPRFLGPVIEQEQDDDGRSTVYASTDNGWTNDGQSDAGNPPAPAPPTFPQSDSTKLIDFDDSEGGQAAVADNNSIQTSPDVIEQGFAKEVATISSSGNTPPIKPFQSGRKVLDPSSAEFTPSSSAPDDLPSIHSVSSYCDARQSQEPRYDLVTTLKSRLKQLEIDHETLKRENDNLDMVNETLKHQSNLDESTITKLKDRITEAELLRRRAQTYSVELNERCKQGQGALSQLQEEFEHSQIQLEEYKNKYAGAVASNGPLHSQMQGMQNCLLNAVERAKMYEAFMRNFLADHPEFTAAFAIIGVSPDGVGNMNASTPTPPDDEPLISFEDSSPTLSKPQSIRPNFSAEDRQPSSLSPPLDNRSIETADSQHTQVHKATGLDWSEDSDNIWDSPCQREIALQIHQQVIGSRHPLKVPGMLKYGLRYIRIETGQKLTANYGVPDVASRTVIMTGLPDDVHVQRVLEHIRGGRILKAQTAPMGTGDNRFNHAYIEFISPEDAIAFYRCSLNREFGFATASDSSVRVRISIPTTDSFPLNTSILTMIREGSTRCLSVTGFPVMHLHAVLNKAGLAYTFAEIITHFVYSDDGSFQISFSNIESAVLVRKCIIGSPLYTGSPDGREVAFCPDPCEASLESLPQVAFLPTDASFNVDILSAENARDFQTKDNAGAEDQRYQEERLANAHSDDPEEKADIEALRERQKPIVWEKGANWDEAIEYMALDPDQGKEVRHRRDPESGAFQMMYYGGWAYTTEQSQKEWLHYNIDSPNAYTQKTADLIYASTGWIDQRKIVVDDGGIFGDADQSLNQTSDEPREELVAHRPASSRPSLSELIDMGSSVICMNPSVRVPAGAHHNHIESNSGLRFPSLLDQSNTDNNVSTPPLAFNQRPLTNQTALSSAAQSAMSECFDGTLHGITKAGFNELAARIAQDKREPNKKKPSNDQGPF</sequence>
<evidence type="ECO:0000256" key="1">
    <source>
        <dbReference type="SAM" id="Coils"/>
    </source>
</evidence>
<feature type="compositionally biased region" description="Polar residues" evidence="2">
    <location>
        <begin position="26"/>
        <end position="42"/>
    </location>
</feature>
<feature type="coiled-coil region" evidence="1">
    <location>
        <begin position="220"/>
        <end position="254"/>
    </location>
</feature>
<feature type="region of interest" description="Disordered" evidence="2">
    <location>
        <begin position="98"/>
        <end position="136"/>
    </location>
</feature>
<feature type="coiled-coil region" evidence="1">
    <location>
        <begin position="157"/>
        <end position="191"/>
    </location>
</feature>
<dbReference type="RefSeq" id="XP_022473377.1">
    <property type="nucleotide sequence ID" value="XM_022620065.1"/>
</dbReference>
<feature type="region of interest" description="Disordered" evidence="2">
    <location>
        <begin position="1"/>
        <end position="83"/>
    </location>
</feature>
<dbReference type="EMBL" id="MJBS01000072">
    <property type="protein sequence ID" value="OHE96216.1"/>
    <property type="molecule type" value="Genomic_DNA"/>
</dbReference>
<gene>
    <name evidence="3" type="ORF">CORC01_08434</name>
</gene>
<evidence type="ECO:0000256" key="2">
    <source>
        <dbReference type="SAM" id="MobiDB-lite"/>
    </source>
</evidence>
<dbReference type="Proteomes" id="UP000176998">
    <property type="component" value="Unassembled WGS sequence"/>
</dbReference>
<keyword evidence="4" id="KW-1185">Reference proteome</keyword>
<dbReference type="GO" id="GO:0003676">
    <property type="term" value="F:nucleic acid binding"/>
    <property type="evidence" value="ECO:0007669"/>
    <property type="project" value="InterPro"/>
</dbReference>
<name>A0A1G4B4D5_9PEZI</name>
<dbReference type="OrthoDB" id="5244622at2759"/>
<evidence type="ECO:0000313" key="4">
    <source>
        <dbReference type="Proteomes" id="UP000176998"/>
    </source>
</evidence>
<proteinExistence type="predicted"/>
<dbReference type="GeneID" id="34561575"/>
<protein>
    <recommendedName>
        <fullName evidence="5">RRM domain-containing protein</fullName>
    </recommendedName>
</protein>
<accession>A0A1G4B4D5</accession>
<organism evidence="3 4">
    <name type="scientific">Colletotrichum orchidophilum</name>
    <dbReference type="NCBI Taxonomy" id="1209926"/>
    <lineage>
        <taxon>Eukaryota</taxon>
        <taxon>Fungi</taxon>
        <taxon>Dikarya</taxon>
        <taxon>Ascomycota</taxon>
        <taxon>Pezizomycotina</taxon>
        <taxon>Sordariomycetes</taxon>
        <taxon>Hypocreomycetidae</taxon>
        <taxon>Glomerellales</taxon>
        <taxon>Glomerellaceae</taxon>
        <taxon>Colletotrichum</taxon>
    </lineage>
</organism>
<dbReference type="SUPFAM" id="SSF54928">
    <property type="entry name" value="RNA-binding domain, RBD"/>
    <property type="match status" value="1"/>
</dbReference>
<feature type="compositionally biased region" description="Polar residues" evidence="2">
    <location>
        <begin position="334"/>
        <end position="348"/>
    </location>
</feature>
<evidence type="ECO:0008006" key="5">
    <source>
        <dbReference type="Google" id="ProtNLM"/>
    </source>
</evidence>
<feature type="compositionally biased region" description="Polar residues" evidence="2">
    <location>
        <begin position="871"/>
        <end position="882"/>
    </location>
</feature>
<dbReference type="AlphaFoldDB" id="A0A1G4B4D5"/>
<keyword evidence="1" id="KW-0175">Coiled coil</keyword>
<comment type="caution">
    <text evidence="3">The sequence shown here is derived from an EMBL/GenBank/DDBJ whole genome shotgun (WGS) entry which is preliminary data.</text>
</comment>
<reference evidence="3 4" key="1">
    <citation type="submission" date="2016-09" db="EMBL/GenBank/DDBJ databases">
        <authorList>
            <person name="Capua I."/>
            <person name="De Benedictis P."/>
            <person name="Joannis T."/>
            <person name="Lombin L.H."/>
            <person name="Cattoli G."/>
        </authorList>
    </citation>
    <scope>NUCLEOTIDE SEQUENCE [LARGE SCALE GENOMIC DNA]</scope>
    <source>
        <strain evidence="3 4">IMI 309357</strain>
    </source>
</reference>
<feature type="region of interest" description="Disordered" evidence="2">
    <location>
        <begin position="929"/>
        <end position="948"/>
    </location>
</feature>
<dbReference type="InterPro" id="IPR035979">
    <property type="entry name" value="RBD_domain_sf"/>
</dbReference>
<evidence type="ECO:0000313" key="3">
    <source>
        <dbReference type="EMBL" id="OHE96216.1"/>
    </source>
</evidence>
<feature type="region of interest" description="Disordered" evidence="2">
    <location>
        <begin position="804"/>
        <end position="827"/>
    </location>
</feature>
<feature type="region of interest" description="Disordered" evidence="2">
    <location>
        <begin position="868"/>
        <end position="888"/>
    </location>
</feature>